<gene>
    <name evidence="1" type="ORF">CC86DRAFT_399403</name>
</gene>
<dbReference type="EMBL" id="MU006261">
    <property type="protein sequence ID" value="KAF2818097.1"/>
    <property type="molecule type" value="Genomic_DNA"/>
</dbReference>
<sequence>MNTVAHNRPARRPLEVNNIDHIIRCYGGRTIANDMEPNRMQHSKRSEDLTQYIDFLCRRNGELRLETTFYRKCFENAEKFKEKVVEISQDLLHQCIIGLLDDAAFDEIRDMSKSIVDAVEEFQNDQELAVDAFVAPYKGSRIVPRPDIPAHGMI</sequence>
<proteinExistence type="predicted"/>
<evidence type="ECO:0000313" key="2">
    <source>
        <dbReference type="Proteomes" id="UP000799424"/>
    </source>
</evidence>
<keyword evidence="2" id="KW-1185">Reference proteome</keyword>
<dbReference type="Proteomes" id="UP000799424">
    <property type="component" value="Unassembled WGS sequence"/>
</dbReference>
<organism evidence="1 2">
    <name type="scientific">Ophiobolus disseminans</name>
    <dbReference type="NCBI Taxonomy" id="1469910"/>
    <lineage>
        <taxon>Eukaryota</taxon>
        <taxon>Fungi</taxon>
        <taxon>Dikarya</taxon>
        <taxon>Ascomycota</taxon>
        <taxon>Pezizomycotina</taxon>
        <taxon>Dothideomycetes</taxon>
        <taxon>Pleosporomycetidae</taxon>
        <taxon>Pleosporales</taxon>
        <taxon>Pleosporineae</taxon>
        <taxon>Phaeosphaeriaceae</taxon>
        <taxon>Ophiobolus</taxon>
    </lineage>
</organism>
<dbReference type="OrthoDB" id="3661685at2759"/>
<accession>A0A6A6ZD24</accession>
<dbReference type="AlphaFoldDB" id="A0A6A6ZD24"/>
<name>A0A6A6ZD24_9PLEO</name>
<reference evidence="1" key="1">
    <citation type="journal article" date="2020" name="Stud. Mycol.">
        <title>101 Dothideomycetes genomes: a test case for predicting lifestyles and emergence of pathogens.</title>
        <authorList>
            <person name="Haridas S."/>
            <person name="Albert R."/>
            <person name="Binder M."/>
            <person name="Bloem J."/>
            <person name="Labutti K."/>
            <person name="Salamov A."/>
            <person name="Andreopoulos B."/>
            <person name="Baker S."/>
            <person name="Barry K."/>
            <person name="Bills G."/>
            <person name="Bluhm B."/>
            <person name="Cannon C."/>
            <person name="Castanera R."/>
            <person name="Culley D."/>
            <person name="Daum C."/>
            <person name="Ezra D."/>
            <person name="Gonzalez J."/>
            <person name="Henrissat B."/>
            <person name="Kuo A."/>
            <person name="Liang C."/>
            <person name="Lipzen A."/>
            <person name="Lutzoni F."/>
            <person name="Magnuson J."/>
            <person name="Mondo S."/>
            <person name="Nolan M."/>
            <person name="Ohm R."/>
            <person name="Pangilinan J."/>
            <person name="Park H.-J."/>
            <person name="Ramirez L."/>
            <person name="Alfaro M."/>
            <person name="Sun H."/>
            <person name="Tritt A."/>
            <person name="Yoshinaga Y."/>
            <person name="Zwiers L.-H."/>
            <person name="Turgeon B."/>
            <person name="Goodwin S."/>
            <person name="Spatafora J."/>
            <person name="Crous P."/>
            <person name="Grigoriev I."/>
        </authorList>
    </citation>
    <scope>NUCLEOTIDE SEQUENCE</scope>
    <source>
        <strain evidence="1">CBS 113818</strain>
    </source>
</reference>
<protein>
    <submittedName>
        <fullName evidence="1">Uncharacterized protein</fullName>
    </submittedName>
</protein>
<evidence type="ECO:0000313" key="1">
    <source>
        <dbReference type="EMBL" id="KAF2818097.1"/>
    </source>
</evidence>